<keyword evidence="7" id="KW-0805">Transcription regulation</keyword>
<organism evidence="14 15">
    <name type="scientific">Oryzias sinensis</name>
    <name type="common">Chinese medaka</name>
    <dbReference type="NCBI Taxonomy" id="183150"/>
    <lineage>
        <taxon>Eukaryota</taxon>
        <taxon>Metazoa</taxon>
        <taxon>Chordata</taxon>
        <taxon>Craniata</taxon>
        <taxon>Vertebrata</taxon>
        <taxon>Euteleostomi</taxon>
        <taxon>Actinopterygii</taxon>
        <taxon>Neopterygii</taxon>
        <taxon>Teleostei</taxon>
        <taxon>Neoteleostei</taxon>
        <taxon>Acanthomorphata</taxon>
        <taxon>Ovalentaria</taxon>
        <taxon>Atherinomorphae</taxon>
        <taxon>Beloniformes</taxon>
        <taxon>Adrianichthyidae</taxon>
        <taxon>Oryziinae</taxon>
        <taxon>Oryzias</taxon>
    </lineage>
</organism>
<dbReference type="SUPFAM" id="SSF57667">
    <property type="entry name" value="beta-beta-alpha zinc fingers"/>
    <property type="match status" value="2"/>
</dbReference>
<comment type="subcellular location">
    <subcellularLocation>
        <location evidence="1">Nucleus</location>
    </subcellularLocation>
</comment>
<evidence type="ECO:0000256" key="12">
    <source>
        <dbReference type="SAM" id="MobiDB-lite"/>
    </source>
</evidence>
<dbReference type="InterPro" id="IPR036236">
    <property type="entry name" value="Znf_C2H2_sf"/>
</dbReference>
<feature type="domain" description="C2H2-type" evidence="13">
    <location>
        <begin position="60"/>
        <end position="87"/>
    </location>
</feature>
<dbReference type="PROSITE" id="PS00028">
    <property type="entry name" value="ZINC_FINGER_C2H2_1"/>
    <property type="match status" value="3"/>
</dbReference>
<evidence type="ECO:0000256" key="2">
    <source>
        <dbReference type="ARBA" id="ARBA00006991"/>
    </source>
</evidence>
<feature type="region of interest" description="Disordered" evidence="12">
    <location>
        <begin position="1"/>
        <end position="47"/>
    </location>
</feature>
<evidence type="ECO:0000313" key="15">
    <source>
        <dbReference type="Proteomes" id="UP000694383"/>
    </source>
</evidence>
<evidence type="ECO:0000256" key="1">
    <source>
        <dbReference type="ARBA" id="ARBA00004123"/>
    </source>
</evidence>
<feature type="domain" description="C2H2-type" evidence="13">
    <location>
        <begin position="88"/>
        <end position="115"/>
    </location>
</feature>
<sequence>MSESQCDSDVRKNPKKANLGKKYKQSQKEERLSSIKSGKNSRIITNPSDYMETGSDERCYICKECGKSFCNKSLFRIHARIHAEDKRFSCKECSKSFNQISHLKTHMRTHTGEKPFSCKDCNSSFSWRSSLKTHMRTHKTFSLQTM</sequence>
<dbReference type="PANTHER" id="PTHR23226">
    <property type="entry name" value="ZINC FINGER AND SCAN DOMAIN-CONTAINING"/>
    <property type="match status" value="1"/>
</dbReference>
<feature type="compositionally biased region" description="Polar residues" evidence="12">
    <location>
        <begin position="34"/>
        <end position="47"/>
    </location>
</feature>
<evidence type="ECO:0000256" key="7">
    <source>
        <dbReference type="ARBA" id="ARBA00023015"/>
    </source>
</evidence>
<dbReference type="PANTHER" id="PTHR23226:SF240">
    <property type="entry name" value="GASTRULA ZINC FINGER PROTEIN XLCGF26.1-LIKE-RELATED"/>
    <property type="match status" value="1"/>
</dbReference>
<dbReference type="GO" id="GO:0008270">
    <property type="term" value="F:zinc ion binding"/>
    <property type="evidence" value="ECO:0007669"/>
    <property type="project" value="UniProtKB-KW"/>
</dbReference>
<dbReference type="InterPro" id="IPR013087">
    <property type="entry name" value="Znf_C2H2_type"/>
</dbReference>
<feature type="domain" description="C2H2-type" evidence="13">
    <location>
        <begin position="116"/>
        <end position="138"/>
    </location>
</feature>
<dbReference type="FunFam" id="3.30.160.60:FF:002324">
    <property type="entry name" value="Uncharacterized protein"/>
    <property type="match status" value="1"/>
</dbReference>
<comment type="similarity">
    <text evidence="2">Belongs to the krueppel C2H2-type zinc-finger protein family.</text>
</comment>
<dbReference type="SMART" id="SM00355">
    <property type="entry name" value="ZnF_C2H2"/>
    <property type="match status" value="3"/>
</dbReference>
<dbReference type="Ensembl" id="ENSOSIT00000006603.1">
    <property type="protein sequence ID" value="ENSOSIP00000006162.1"/>
    <property type="gene ID" value="ENSOSIG00000004205.1"/>
</dbReference>
<dbReference type="FunFam" id="3.30.160.60:FF:001506">
    <property type="entry name" value="Zinc finger protein"/>
    <property type="match status" value="1"/>
</dbReference>
<keyword evidence="4" id="KW-0677">Repeat</keyword>
<evidence type="ECO:0000256" key="6">
    <source>
        <dbReference type="ARBA" id="ARBA00022833"/>
    </source>
</evidence>
<accession>A0A8C7X0J1</accession>
<keyword evidence="8" id="KW-0238">DNA-binding</keyword>
<reference evidence="14" key="1">
    <citation type="submission" date="2025-08" db="UniProtKB">
        <authorList>
            <consortium name="Ensembl"/>
        </authorList>
    </citation>
    <scope>IDENTIFICATION</scope>
</reference>
<evidence type="ECO:0000256" key="5">
    <source>
        <dbReference type="ARBA" id="ARBA00022771"/>
    </source>
</evidence>
<protein>
    <recommendedName>
        <fullName evidence="13">C2H2-type domain-containing protein</fullName>
    </recommendedName>
</protein>
<dbReference type="GeneTree" id="ENSGT01150000286981"/>
<dbReference type="AlphaFoldDB" id="A0A8C7X0J1"/>
<keyword evidence="6" id="KW-0862">Zinc</keyword>
<dbReference type="GO" id="GO:0000978">
    <property type="term" value="F:RNA polymerase II cis-regulatory region sequence-specific DNA binding"/>
    <property type="evidence" value="ECO:0007669"/>
    <property type="project" value="TreeGrafter"/>
</dbReference>
<evidence type="ECO:0000256" key="10">
    <source>
        <dbReference type="ARBA" id="ARBA00023242"/>
    </source>
</evidence>
<evidence type="ECO:0000256" key="3">
    <source>
        <dbReference type="ARBA" id="ARBA00022723"/>
    </source>
</evidence>
<name>A0A8C7X0J1_9TELE</name>
<keyword evidence="3" id="KW-0479">Metal-binding</keyword>
<keyword evidence="15" id="KW-1185">Reference proteome</keyword>
<keyword evidence="9" id="KW-0804">Transcription</keyword>
<dbReference type="Gene3D" id="3.30.160.60">
    <property type="entry name" value="Classic Zinc Finger"/>
    <property type="match status" value="3"/>
</dbReference>
<dbReference type="GO" id="GO:0000981">
    <property type="term" value="F:DNA-binding transcription factor activity, RNA polymerase II-specific"/>
    <property type="evidence" value="ECO:0007669"/>
    <property type="project" value="TreeGrafter"/>
</dbReference>
<proteinExistence type="inferred from homology"/>
<dbReference type="FunFam" id="3.30.160.60:FF:003782">
    <property type="match status" value="1"/>
</dbReference>
<evidence type="ECO:0000256" key="8">
    <source>
        <dbReference type="ARBA" id="ARBA00023125"/>
    </source>
</evidence>
<evidence type="ECO:0000256" key="4">
    <source>
        <dbReference type="ARBA" id="ARBA00022737"/>
    </source>
</evidence>
<feature type="compositionally biased region" description="Basic residues" evidence="12">
    <location>
        <begin position="13"/>
        <end position="25"/>
    </location>
</feature>
<evidence type="ECO:0000256" key="11">
    <source>
        <dbReference type="PROSITE-ProRule" id="PRU00042"/>
    </source>
</evidence>
<dbReference type="Proteomes" id="UP000694383">
    <property type="component" value="Unplaced"/>
</dbReference>
<dbReference type="Pfam" id="PF00096">
    <property type="entry name" value="zf-C2H2"/>
    <property type="match status" value="3"/>
</dbReference>
<keyword evidence="5 11" id="KW-0863">Zinc-finger</keyword>
<keyword evidence="10" id="KW-0539">Nucleus</keyword>
<evidence type="ECO:0000256" key="9">
    <source>
        <dbReference type="ARBA" id="ARBA00023163"/>
    </source>
</evidence>
<evidence type="ECO:0000313" key="14">
    <source>
        <dbReference type="Ensembl" id="ENSOSIP00000006162.1"/>
    </source>
</evidence>
<dbReference type="PROSITE" id="PS50157">
    <property type="entry name" value="ZINC_FINGER_C2H2_2"/>
    <property type="match status" value="3"/>
</dbReference>
<reference evidence="14" key="2">
    <citation type="submission" date="2025-09" db="UniProtKB">
        <authorList>
            <consortium name="Ensembl"/>
        </authorList>
    </citation>
    <scope>IDENTIFICATION</scope>
</reference>
<dbReference type="GO" id="GO:0005634">
    <property type="term" value="C:nucleus"/>
    <property type="evidence" value="ECO:0007669"/>
    <property type="project" value="UniProtKB-SubCell"/>
</dbReference>
<evidence type="ECO:0000259" key="13">
    <source>
        <dbReference type="PROSITE" id="PS50157"/>
    </source>
</evidence>